<evidence type="ECO:0000256" key="4">
    <source>
        <dbReference type="ARBA" id="ARBA00023002"/>
    </source>
</evidence>
<dbReference type="CDD" id="cd10548">
    <property type="entry name" value="cupin_CDO"/>
    <property type="match status" value="1"/>
</dbReference>
<keyword evidence="3 8" id="KW-0223">Dioxygenase</keyword>
<evidence type="ECO:0000256" key="1">
    <source>
        <dbReference type="ARBA" id="ARBA00006622"/>
    </source>
</evidence>
<name>A0AAE2VCI9_9BACT</name>
<dbReference type="AlphaFoldDB" id="A0AAE2VCI9"/>
<feature type="binding site" evidence="7">
    <location>
        <position position="83"/>
    </location>
    <ligand>
        <name>Fe cation</name>
        <dbReference type="ChEBI" id="CHEBI:24875"/>
        <note>catalytic</note>
    </ligand>
</feature>
<protein>
    <submittedName>
        <fullName evidence="8">Cysteine dioxygenase family protein</fullName>
    </submittedName>
</protein>
<dbReference type="GO" id="GO:0008198">
    <property type="term" value="F:ferrous iron binding"/>
    <property type="evidence" value="ECO:0007669"/>
    <property type="project" value="TreeGrafter"/>
</dbReference>
<organism evidence="8 9">
    <name type="scientific">Oceaniferula flava</name>
    <dbReference type="NCBI Taxonomy" id="2800421"/>
    <lineage>
        <taxon>Bacteria</taxon>
        <taxon>Pseudomonadati</taxon>
        <taxon>Verrucomicrobiota</taxon>
        <taxon>Verrucomicrobiia</taxon>
        <taxon>Verrucomicrobiales</taxon>
        <taxon>Verrucomicrobiaceae</taxon>
        <taxon>Oceaniferula</taxon>
    </lineage>
</organism>
<comment type="similarity">
    <text evidence="1">Belongs to the cysteine dioxygenase family.</text>
</comment>
<gene>
    <name evidence="8" type="ORF">JIN83_09100</name>
</gene>
<keyword evidence="9" id="KW-1185">Reference proteome</keyword>
<evidence type="ECO:0000256" key="7">
    <source>
        <dbReference type="PIRSR" id="PIRSR610300-51"/>
    </source>
</evidence>
<dbReference type="InterPro" id="IPR010300">
    <property type="entry name" value="CDO_1"/>
</dbReference>
<evidence type="ECO:0000313" key="8">
    <source>
        <dbReference type="EMBL" id="MBK1855116.1"/>
    </source>
</evidence>
<keyword evidence="6" id="KW-0883">Thioether bond</keyword>
<keyword evidence="4" id="KW-0560">Oxidoreductase</keyword>
<dbReference type="Gene3D" id="2.60.120.10">
    <property type="entry name" value="Jelly Rolls"/>
    <property type="match status" value="1"/>
</dbReference>
<evidence type="ECO:0000313" key="9">
    <source>
        <dbReference type="Proteomes" id="UP000634206"/>
    </source>
</evidence>
<accession>A0AAE2VCI9</accession>
<reference evidence="8" key="1">
    <citation type="submission" date="2021-01" db="EMBL/GenBank/DDBJ databases">
        <title>Modified the classification status of verrucomicrobia.</title>
        <authorList>
            <person name="Feng X."/>
        </authorList>
    </citation>
    <scope>NUCLEOTIDE SEQUENCE</scope>
    <source>
        <strain evidence="8">5K15</strain>
    </source>
</reference>
<evidence type="ECO:0000256" key="2">
    <source>
        <dbReference type="ARBA" id="ARBA00022723"/>
    </source>
</evidence>
<feature type="cross-link" description="3'-(S-cysteinyl)-tyrosine (Cys-Tyr)" evidence="6">
    <location>
        <begin position="88"/>
        <end position="150"/>
    </location>
</feature>
<dbReference type="SUPFAM" id="SSF51182">
    <property type="entry name" value="RmlC-like cupins"/>
    <property type="match status" value="1"/>
</dbReference>
<keyword evidence="5 7" id="KW-0408">Iron</keyword>
<feature type="binding site" evidence="7">
    <location>
        <position position="132"/>
    </location>
    <ligand>
        <name>Fe cation</name>
        <dbReference type="ChEBI" id="CHEBI:24875"/>
        <note>catalytic</note>
    </ligand>
</feature>
<evidence type="ECO:0000256" key="6">
    <source>
        <dbReference type="PIRSR" id="PIRSR610300-50"/>
    </source>
</evidence>
<keyword evidence="2 7" id="KW-0479">Metal-binding</keyword>
<proteinExistence type="inferred from homology"/>
<dbReference type="RefSeq" id="WP_309489727.1">
    <property type="nucleotide sequence ID" value="NZ_JAENIG010000005.1"/>
</dbReference>
<dbReference type="Pfam" id="PF05995">
    <property type="entry name" value="CDO_I"/>
    <property type="match status" value="1"/>
</dbReference>
<evidence type="ECO:0000256" key="5">
    <source>
        <dbReference type="ARBA" id="ARBA00023004"/>
    </source>
</evidence>
<comment type="caution">
    <text evidence="8">The sequence shown here is derived from an EMBL/GenBank/DDBJ whole genome shotgun (WGS) entry which is preliminary data.</text>
</comment>
<evidence type="ECO:0000256" key="3">
    <source>
        <dbReference type="ARBA" id="ARBA00022964"/>
    </source>
</evidence>
<dbReference type="EMBL" id="JAENIG010000005">
    <property type="protein sequence ID" value="MBK1855116.1"/>
    <property type="molecule type" value="Genomic_DNA"/>
</dbReference>
<dbReference type="InterPro" id="IPR014710">
    <property type="entry name" value="RmlC-like_jellyroll"/>
</dbReference>
<dbReference type="PANTHER" id="PTHR12918">
    <property type="entry name" value="CYSTEINE DIOXYGENASE"/>
    <property type="match status" value="1"/>
</dbReference>
<sequence length="183" mass="20614">MMTVTFPEKLQPLIDYLAQVKHRPDMEVLRQHMLEADVTAEDMGEFVQYNASGYRRNMVFESDAVELLCLCWKSGQRSPIHDHASSVCGVKIIEGTGTETVFERTPSGYIKAVSSEDYSYGQVLVSEDADIHQVANLQSTDQDLVTLHIYSPPLRSMKTWMIDSPKTKIYEPINEGHIDGCGI</sequence>
<dbReference type="PANTHER" id="PTHR12918:SF1">
    <property type="entry name" value="CYSTEINE DIOXYGENASE TYPE 1"/>
    <property type="match status" value="1"/>
</dbReference>
<feature type="binding site" evidence="7">
    <location>
        <position position="81"/>
    </location>
    <ligand>
        <name>Fe cation</name>
        <dbReference type="ChEBI" id="CHEBI:24875"/>
        <note>catalytic</note>
    </ligand>
</feature>
<dbReference type="InterPro" id="IPR011051">
    <property type="entry name" value="RmlC_Cupin_sf"/>
</dbReference>
<dbReference type="GO" id="GO:0016702">
    <property type="term" value="F:oxidoreductase activity, acting on single donors with incorporation of molecular oxygen, incorporation of two atoms of oxygen"/>
    <property type="evidence" value="ECO:0007669"/>
    <property type="project" value="InterPro"/>
</dbReference>
<dbReference type="Proteomes" id="UP000634206">
    <property type="component" value="Unassembled WGS sequence"/>
</dbReference>